<dbReference type="PANTHER" id="PTHR30055">
    <property type="entry name" value="HTH-TYPE TRANSCRIPTIONAL REGULATOR RUTR"/>
    <property type="match status" value="1"/>
</dbReference>
<dbReference type="GO" id="GO:0000976">
    <property type="term" value="F:transcription cis-regulatory region binding"/>
    <property type="evidence" value="ECO:0007669"/>
    <property type="project" value="TreeGrafter"/>
</dbReference>
<evidence type="ECO:0000256" key="1">
    <source>
        <dbReference type="ARBA" id="ARBA00022491"/>
    </source>
</evidence>
<evidence type="ECO:0000259" key="6">
    <source>
        <dbReference type="PROSITE" id="PS50977"/>
    </source>
</evidence>
<feature type="DNA-binding region" description="H-T-H motif" evidence="5">
    <location>
        <begin position="33"/>
        <end position="52"/>
    </location>
</feature>
<feature type="domain" description="HTH tetR-type" evidence="6">
    <location>
        <begin position="10"/>
        <end position="70"/>
    </location>
</feature>
<dbReference type="Gene3D" id="1.10.357.10">
    <property type="entry name" value="Tetracycline Repressor, domain 2"/>
    <property type="match status" value="1"/>
</dbReference>
<dbReference type="InterPro" id="IPR009057">
    <property type="entry name" value="Homeodomain-like_sf"/>
</dbReference>
<evidence type="ECO:0000313" key="8">
    <source>
        <dbReference type="Proteomes" id="UP000045824"/>
    </source>
</evidence>
<dbReference type="PRINTS" id="PR00455">
    <property type="entry name" value="HTHTETR"/>
</dbReference>
<evidence type="ECO:0000256" key="4">
    <source>
        <dbReference type="ARBA" id="ARBA00023163"/>
    </source>
</evidence>
<dbReference type="GO" id="GO:0003700">
    <property type="term" value="F:DNA-binding transcription factor activity"/>
    <property type="evidence" value="ECO:0007669"/>
    <property type="project" value="TreeGrafter"/>
</dbReference>
<dbReference type="Pfam" id="PF00440">
    <property type="entry name" value="TetR_N"/>
    <property type="match status" value="1"/>
</dbReference>
<dbReference type="InterPro" id="IPR050109">
    <property type="entry name" value="HTH-type_TetR-like_transc_reg"/>
</dbReference>
<evidence type="ECO:0000256" key="2">
    <source>
        <dbReference type="ARBA" id="ARBA00023015"/>
    </source>
</evidence>
<dbReference type="EMBL" id="CPYI01000006">
    <property type="protein sequence ID" value="CNE65360.1"/>
    <property type="molecule type" value="Genomic_DNA"/>
</dbReference>
<dbReference type="Proteomes" id="UP000045824">
    <property type="component" value="Unassembled WGS sequence"/>
</dbReference>
<dbReference type="InterPro" id="IPR036271">
    <property type="entry name" value="Tet_transcr_reg_TetR-rel_C_sf"/>
</dbReference>
<dbReference type="SUPFAM" id="SSF48498">
    <property type="entry name" value="Tetracyclin repressor-like, C-terminal domain"/>
    <property type="match status" value="1"/>
</dbReference>
<dbReference type="InterPro" id="IPR001647">
    <property type="entry name" value="HTH_TetR"/>
</dbReference>
<evidence type="ECO:0000256" key="3">
    <source>
        <dbReference type="ARBA" id="ARBA00023125"/>
    </source>
</evidence>
<keyword evidence="2" id="KW-0805">Transcription regulation</keyword>
<dbReference type="Pfam" id="PF13977">
    <property type="entry name" value="TetR_C_6"/>
    <property type="match status" value="1"/>
</dbReference>
<dbReference type="PROSITE" id="PS50977">
    <property type="entry name" value="HTH_TETR_2"/>
    <property type="match status" value="1"/>
</dbReference>
<keyword evidence="1" id="KW-0678">Repressor</keyword>
<evidence type="ECO:0000313" key="7">
    <source>
        <dbReference type="EMBL" id="CNE65360.1"/>
    </source>
</evidence>
<dbReference type="AlphaFoldDB" id="A0A0T9L7K6"/>
<dbReference type="SUPFAM" id="SSF46689">
    <property type="entry name" value="Homeodomain-like"/>
    <property type="match status" value="1"/>
</dbReference>
<protein>
    <submittedName>
        <fullName evidence="7">Uncharacterized HTH-type transcriptional regulator yfiR</fullName>
    </submittedName>
</protein>
<name>A0A0T9L7K6_YERKR</name>
<dbReference type="InterPro" id="IPR039538">
    <property type="entry name" value="BetI_C"/>
</dbReference>
<dbReference type="PANTHER" id="PTHR30055:SF226">
    <property type="entry name" value="HTH-TYPE TRANSCRIPTIONAL REGULATOR PKSA"/>
    <property type="match status" value="1"/>
</dbReference>
<keyword evidence="3 5" id="KW-0238">DNA-binding</keyword>
<proteinExistence type="predicted"/>
<accession>A0A0T9L7K6</accession>
<gene>
    <name evidence="7" type="primary">yfiR</name>
    <name evidence="7" type="ORF">ERS008491_01886</name>
</gene>
<organism evidence="7 8">
    <name type="scientific">Yersinia kristensenii</name>
    <dbReference type="NCBI Taxonomy" id="28152"/>
    <lineage>
        <taxon>Bacteria</taxon>
        <taxon>Pseudomonadati</taxon>
        <taxon>Pseudomonadota</taxon>
        <taxon>Gammaproteobacteria</taxon>
        <taxon>Enterobacterales</taxon>
        <taxon>Yersiniaceae</taxon>
        <taxon>Yersinia</taxon>
    </lineage>
</organism>
<dbReference type="RefSeq" id="WP_050119241.1">
    <property type="nucleotide sequence ID" value="NZ_CAWMAB010000006.1"/>
</dbReference>
<keyword evidence="4" id="KW-0804">Transcription</keyword>
<evidence type="ECO:0000256" key="5">
    <source>
        <dbReference type="PROSITE-ProRule" id="PRU00335"/>
    </source>
</evidence>
<reference evidence="7 8" key="1">
    <citation type="submission" date="2015-03" db="EMBL/GenBank/DDBJ databases">
        <authorList>
            <person name="Murphy D."/>
        </authorList>
    </citation>
    <scope>NUCLEOTIDE SEQUENCE [LARGE SCALE GENOMIC DNA]</scope>
    <source>
        <strain evidence="7 8">FCF326</strain>
    </source>
</reference>
<sequence length="196" mass="21442">MTTADTKPQSLTKSRVLAAARTCFAKDGFHGASMKSICKASDMSPGTLYHYFPSKEALIQEIILEDQSRAFARFAEEALGDDIVGKTIDNMIAVLEEDRAQRSLVLEIMAEGMRNPVVADMLHRKYDAIIELVIAHLKIGQQQGLISQNVDLNAAAGLLLSLTYGILADTNLSTTTTPDRLRITLTAMINGLFNIK</sequence>